<dbReference type="GO" id="GO:0046685">
    <property type="term" value="P:response to arsenic-containing substance"/>
    <property type="evidence" value="ECO:0007669"/>
    <property type="project" value="UniProtKB-KW"/>
</dbReference>
<dbReference type="PANTHER" id="PTHR43428:SF1">
    <property type="entry name" value="ARSENATE REDUCTASE"/>
    <property type="match status" value="1"/>
</dbReference>
<dbReference type="SUPFAM" id="SSF52788">
    <property type="entry name" value="Phosphotyrosine protein phosphatases I"/>
    <property type="match status" value="1"/>
</dbReference>
<evidence type="ECO:0000256" key="1">
    <source>
        <dbReference type="ARBA" id="ARBA00022849"/>
    </source>
</evidence>
<dbReference type="Gene3D" id="3.40.50.2300">
    <property type="match status" value="1"/>
</dbReference>
<evidence type="ECO:0000313" key="3">
    <source>
        <dbReference type="EMBL" id="MBB6252703.1"/>
    </source>
</evidence>
<organism evidence="3 4">
    <name type="scientific">Nitrospirillum iridis</name>
    <dbReference type="NCBI Taxonomy" id="765888"/>
    <lineage>
        <taxon>Bacteria</taxon>
        <taxon>Pseudomonadati</taxon>
        <taxon>Pseudomonadota</taxon>
        <taxon>Alphaproteobacteria</taxon>
        <taxon>Rhodospirillales</taxon>
        <taxon>Azospirillaceae</taxon>
        <taxon>Nitrospirillum</taxon>
    </lineage>
</organism>
<dbReference type="InterPro" id="IPR023485">
    <property type="entry name" value="Ptyr_pPase"/>
</dbReference>
<keyword evidence="1" id="KW-0059">Arsenical resistance</keyword>
<dbReference type="EMBL" id="JACIIZ010000009">
    <property type="protein sequence ID" value="MBB6252703.1"/>
    <property type="molecule type" value="Genomic_DNA"/>
</dbReference>
<keyword evidence="4" id="KW-1185">Reference proteome</keyword>
<name>A0A7X0EDG4_9PROT</name>
<dbReference type="InterPro" id="IPR036196">
    <property type="entry name" value="Ptyr_pPase_sf"/>
</dbReference>
<gene>
    <name evidence="3" type="ORF">FHS74_003271</name>
</gene>
<evidence type="ECO:0000313" key="4">
    <source>
        <dbReference type="Proteomes" id="UP000539175"/>
    </source>
</evidence>
<dbReference type="AlphaFoldDB" id="A0A7X0EDG4"/>
<proteinExistence type="predicted"/>
<reference evidence="3 4" key="1">
    <citation type="submission" date="2020-08" db="EMBL/GenBank/DDBJ databases">
        <title>Genomic Encyclopedia of Type Strains, Phase IV (KMG-IV): sequencing the most valuable type-strain genomes for metagenomic binning, comparative biology and taxonomic classification.</title>
        <authorList>
            <person name="Goeker M."/>
        </authorList>
    </citation>
    <scope>NUCLEOTIDE SEQUENCE [LARGE SCALE GENOMIC DNA]</scope>
    <source>
        <strain evidence="3 4">DSM 22198</strain>
    </source>
</reference>
<dbReference type="CDD" id="cd16345">
    <property type="entry name" value="LMWP_ArsC"/>
    <property type="match status" value="1"/>
</dbReference>
<dbReference type="Proteomes" id="UP000539175">
    <property type="component" value="Unassembled WGS sequence"/>
</dbReference>
<dbReference type="Pfam" id="PF01451">
    <property type="entry name" value="LMWPc"/>
    <property type="match status" value="1"/>
</dbReference>
<dbReference type="SMART" id="SM00226">
    <property type="entry name" value="LMWPc"/>
    <property type="match status" value="1"/>
</dbReference>
<protein>
    <submittedName>
        <fullName evidence="3">Protein-tyrosine-phosphatase</fullName>
    </submittedName>
</protein>
<evidence type="ECO:0000259" key="2">
    <source>
        <dbReference type="SMART" id="SM00226"/>
    </source>
</evidence>
<dbReference type="PANTHER" id="PTHR43428">
    <property type="entry name" value="ARSENATE REDUCTASE"/>
    <property type="match status" value="1"/>
</dbReference>
<sequence length="169" mass="18512">MTERVFNVLFLCTHNSARSVMAECILNRIGEGHFRAYSAGSQPTGRINPVVRALLERLGHDVSGLRSKTWDEFAVSGAPEMDFIFTVCDNAAGEVCPVWPGYPVTAHWGFADPSSFQGSDAEKAAFTAGIYGQIDRRLRAFTSLPLASLDRLALKRHLDDMAGHQEPTA</sequence>
<accession>A0A7X0EDG4</accession>
<feature type="domain" description="Phosphotyrosine protein phosphatase I" evidence="2">
    <location>
        <begin position="6"/>
        <end position="144"/>
    </location>
</feature>
<comment type="caution">
    <text evidence="3">The sequence shown here is derived from an EMBL/GenBank/DDBJ whole genome shotgun (WGS) entry which is preliminary data.</text>
</comment>
<dbReference type="RefSeq" id="WP_184802408.1">
    <property type="nucleotide sequence ID" value="NZ_JACIIZ010000009.1"/>
</dbReference>